<evidence type="ECO:0000313" key="15">
    <source>
        <dbReference type="Proteomes" id="UP000199256"/>
    </source>
</evidence>
<dbReference type="InterPro" id="IPR008979">
    <property type="entry name" value="Galactose-bd-like_sf"/>
</dbReference>
<evidence type="ECO:0000259" key="12">
    <source>
        <dbReference type="Pfam" id="PF00912"/>
    </source>
</evidence>
<feature type="transmembrane region" description="Helical" evidence="11">
    <location>
        <begin position="32"/>
        <end position="54"/>
    </location>
</feature>
<dbReference type="Pfam" id="PF00912">
    <property type="entry name" value="Transgly"/>
    <property type="match status" value="1"/>
</dbReference>
<organism evidence="14 15">
    <name type="scientific">Ectothiorhodospira marina</name>
    <dbReference type="NCBI Taxonomy" id="1396821"/>
    <lineage>
        <taxon>Bacteria</taxon>
        <taxon>Pseudomonadati</taxon>
        <taxon>Pseudomonadota</taxon>
        <taxon>Gammaproteobacteria</taxon>
        <taxon>Chromatiales</taxon>
        <taxon>Ectothiorhodospiraceae</taxon>
        <taxon>Ectothiorhodospira</taxon>
    </lineage>
</organism>
<evidence type="ECO:0000256" key="9">
    <source>
        <dbReference type="ARBA" id="ARBA00023136"/>
    </source>
</evidence>
<dbReference type="InterPro" id="IPR011812">
    <property type="entry name" value="Pep_trsgly"/>
</dbReference>
<dbReference type="GO" id="GO:0071555">
    <property type="term" value="P:cell wall organization"/>
    <property type="evidence" value="ECO:0007669"/>
    <property type="project" value="UniProtKB-KW"/>
</dbReference>
<evidence type="ECO:0000313" key="14">
    <source>
        <dbReference type="EMBL" id="SEL31447.1"/>
    </source>
</evidence>
<keyword evidence="15" id="KW-1185">Reference proteome</keyword>
<dbReference type="GO" id="GO:0005886">
    <property type="term" value="C:plasma membrane"/>
    <property type="evidence" value="ECO:0007669"/>
    <property type="project" value="UniProtKB-SubCell"/>
</dbReference>
<keyword evidence="2 11" id="KW-0997">Cell inner membrane</keyword>
<dbReference type="EC" id="2.4.99.28" evidence="11"/>
<dbReference type="InterPro" id="IPR013857">
    <property type="entry name" value="NADH-UbQ_OxRdtase-assoc_prot30"/>
</dbReference>
<evidence type="ECO:0000256" key="1">
    <source>
        <dbReference type="ARBA" id="ARBA00022475"/>
    </source>
</evidence>
<feature type="domain" description="NADH:ubiquinone oxidoreductase intermediate-associated protein 30" evidence="13">
    <location>
        <begin position="301"/>
        <end position="453"/>
    </location>
</feature>
<keyword evidence="8 11" id="KW-1133">Transmembrane helix</keyword>
<dbReference type="EMBL" id="FOAA01000013">
    <property type="protein sequence ID" value="SEL31447.1"/>
    <property type="molecule type" value="Genomic_DNA"/>
</dbReference>
<dbReference type="GO" id="GO:0008955">
    <property type="term" value="F:peptidoglycan glycosyltransferase activity"/>
    <property type="evidence" value="ECO:0007669"/>
    <property type="project" value="UniProtKB-UniRule"/>
</dbReference>
<evidence type="ECO:0000259" key="13">
    <source>
        <dbReference type="Pfam" id="PF08547"/>
    </source>
</evidence>
<dbReference type="NCBIfam" id="TIGR02070">
    <property type="entry name" value="mono_pep_trsgly"/>
    <property type="match status" value="1"/>
</dbReference>
<reference evidence="15" key="1">
    <citation type="submission" date="2016-10" db="EMBL/GenBank/DDBJ databases">
        <authorList>
            <person name="Varghese N."/>
            <person name="Submissions S."/>
        </authorList>
    </citation>
    <scope>NUCLEOTIDE SEQUENCE [LARGE SCALE GENOMIC DNA]</scope>
    <source>
        <strain evidence="15">DSM 241</strain>
    </source>
</reference>
<dbReference type="PANTHER" id="PTHR30400:SF0">
    <property type="entry name" value="BIOSYNTHETIC PEPTIDOGLYCAN TRANSGLYCOSYLASE"/>
    <property type="match status" value="1"/>
</dbReference>
<comment type="pathway">
    <text evidence="11">Cell wall biogenesis; peptidoglycan biosynthesis.</text>
</comment>
<gene>
    <name evidence="11" type="primary">mtgA</name>
    <name evidence="14" type="ORF">SAMN05444515_11367</name>
</gene>
<dbReference type="GO" id="GO:0016763">
    <property type="term" value="F:pentosyltransferase activity"/>
    <property type="evidence" value="ECO:0007669"/>
    <property type="project" value="InterPro"/>
</dbReference>
<evidence type="ECO:0000256" key="11">
    <source>
        <dbReference type="HAMAP-Rule" id="MF_00766"/>
    </source>
</evidence>
<dbReference type="GO" id="GO:0009274">
    <property type="term" value="C:peptidoglycan-based cell wall"/>
    <property type="evidence" value="ECO:0007669"/>
    <property type="project" value="InterPro"/>
</dbReference>
<comment type="subcellular location">
    <subcellularLocation>
        <location evidence="11">Cell inner membrane</location>
        <topology evidence="11">Single-pass membrane protein</topology>
    </subcellularLocation>
</comment>
<dbReference type="Gene3D" id="1.10.3810.10">
    <property type="entry name" value="Biosynthetic peptidoglycan transglycosylase-like"/>
    <property type="match status" value="1"/>
</dbReference>
<evidence type="ECO:0000256" key="5">
    <source>
        <dbReference type="ARBA" id="ARBA00022692"/>
    </source>
</evidence>
<evidence type="ECO:0000256" key="3">
    <source>
        <dbReference type="ARBA" id="ARBA00022676"/>
    </source>
</evidence>
<evidence type="ECO:0000256" key="6">
    <source>
        <dbReference type="ARBA" id="ARBA00022960"/>
    </source>
</evidence>
<evidence type="ECO:0000256" key="10">
    <source>
        <dbReference type="ARBA" id="ARBA00023316"/>
    </source>
</evidence>
<protein>
    <recommendedName>
        <fullName evidence="11">Biosynthetic peptidoglycan transglycosylase</fullName>
        <ecNumber evidence="11">2.4.99.28</ecNumber>
    </recommendedName>
    <alternativeName>
        <fullName evidence="11">Glycan polymerase</fullName>
    </alternativeName>
    <alternativeName>
        <fullName evidence="11">Peptidoglycan glycosyltransferase MtgA</fullName>
        <shortName evidence="11">PGT</shortName>
    </alternativeName>
</protein>
<keyword evidence="10 11" id="KW-0961">Cell wall biogenesis/degradation</keyword>
<comment type="catalytic activity">
    <reaction evidence="11">
        <text>[GlcNAc-(1-&gt;4)-Mur2Ac(oyl-L-Ala-gamma-D-Glu-L-Lys-D-Ala-D-Ala)](n)-di-trans,octa-cis-undecaprenyl diphosphate + beta-D-GlcNAc-(1-&gt;4)-Mur2Ac(oyl-L-Ala-gamma-D-Glu-L-Lys-D-Ala-D-Ala)-di-trans,octa-cis-undecaprenyl diphosphate = [GlcNAc-(1-&gt;4)-Mur2Ac(oyl-L-Ala-gamma-D-Glu-L-Lys-D-Ala-D-Ala)](n+1)-di-trans,octa-cis-undecaprenyl diphosphate + di-trans,octa-cis-undecaprenyl diphosphate + H(+)</text>
        <dbReference type="Rhea" id="RHEA:23708"/>
        <dbReference type="Rhea" id="RHEA-COMP:9602"/>
        <dbReference type="Rhea" id="RHEA-COMP:9603"/>
        <dbReference type="ChEBI" id="CHEBI:15378"/>
        <dbReference type="ChEBI" id="CHEBI:58405"/>
        <dbReference type="ChEBI" id="CHEBI:60033"/>
        <dbReference type="ChEBI" id="CHEBI:78435"/>
        <dbReference type="EC" id="2.4.99.28"/>
    </reaction>
</comment>
<keyword evidence="7 11" id="KW-0573">Peptidoglycan synthesis</keyword>
<dbReference type="HAMAP" id="MF_00766">
    <property type="entry name" value="PGT_MtgA"/>
    <property type="match status" value="1"/>
</dbReference>
<keyword evidence="5 11" id="KW-0812">Transmembrane</keyword>
<dbReference type="InterPro" id="IPR036950">
    <property type="entry name" value="PBP_transglycosylase"/>
</dbReference>
<dbReference type="Proteomes" id="UP000199256">
    <property type="component" value="Unassembled WGS sequence"/>
</dbReference>
<evidence type="ECO:0000256" key="7">
    <source>
        <dbReference type="ARBA" id="ARBA00022984"/>
    </source>
</evidence>
<dbReference type="GO" id="GO:0009252">
    <property type="term" value="P:peptidoglycan biosynthetic process"/>
    <property type="evidence" value="ECO:0007669"/>
    <property type="project" value="UniProtKB-UniRule"/>
</dbReference>
<keyword evidence="1 11" id="KW-1003">Cell membrane</keyword>
<keyword evidence="9 11" id="KW-0472">Membrane</keyword>
<keyword evidence="3 11" id="KW-0328">Glycosyltransferase</keyword>
<evidence type="ECO:0000256" key="4">
    <source>
        <dbReference type="ARBA" id="ARBA00022679"/>
    </source>
</evidence>
<dbReference type="PANTHER" id="PTHR30400">
    <property type="entry name" value="MONOFUNCTIONAL BIOSYNTHETIC PEPTIDOGLYCAN TRANSGLYCOSYLASE"/>
    <property type="match status" value="1"/>
</dbReference>
<feature type="domain" description="Glycosyl transferase family 51" evidence="12">
    <location>
        <begin position="77"/>
        <end position="240"/>
    </location>
</feature>
<comment type="similarity">
    <text evidence="11">Belongs to the glycosyltransferase 51 family.</text>
</comment>
<dbReference type="SUPFAM" id="SSF53955">
    <property type="entry name" value="Lysozyme-like"/>
    <property type="match status" value="1"/>
</dbReference>
<comment type="function">
    <text evidence="11">Peptidoglycan polymerase that catalyzes glycan chain elongation from lipid-linked precursors.</text>
</comment>
<dbReference type="UniPathway" id="UPA00219"/>
<evidence type="ECO:0000256" key="8">
    <source>
        <dbReference type="ARBA" id="ARBA00022989"/>
    </source>
</evidence>
<proteinExistence type="inferred from homology"/>
<dbReference type="SUPFAM" id="SSF49785">
    <property type="entry name" value="Galactose-binding domain-like"/>
    <property type="match status" value="1"/>
</dbReference>
<sequence>MENLPRTCDIAPVRRNRPPYRRWSFRRLMARLLVGIALVLLVSTTVVIGGLRWMDPPTTAFILRHENSSATSGYKVPVRHEWVSREHIAPEAAYAVIAAEDQNFMNHRGFDFGSIRAAIREYRAGGRLRGASTISQQAAKNVFLWPERSLLRKGVEAYLTVFIEWLWPKQRILEVYLNAAQFGPNIYGVEAASQAYFDKPASALTQSEAARLAAVLPGPVRLRANQPSSYVLERQAWIEHQVPQLKKAGYLKGVWGPPERIMTGTVPENRLIPVSDDRVTQDPPQPLLFSIQEGMMTTLINLHAPDETARWHVINDGVMGGLSRSRFDISEDGVAVFTGEISLANSGGFASVRRAPEALGMGQARGIRLQVRGDGRTYQLRLRSDTDDNAMAYRQHFATTDRQWQEVQLPFSRFEPVYRGRVLPDAPLLDPARIRQVGFMLADKAPGPFVLEIGSVDLME</sequence>
<dbReference type="AlphaFoldDB" id="A0A1H7P8N6"/>
<dbReference type="Pfam" id="PF08547">
    <property type="entry name" value="CIA30"/>
    <property type="match status" value="1"/>
</dbReference>
<keyword evidence="4 11" id="KW-0808">Transferase</keyword>
<evidence type="ECO:0000256" key="2">
    <source>
        <dbReference type="ARBA" id="ARBA00022519"/>
    </source>
</evidence>
<accession>A0A1H7P8N6</accession>
<dbReference type="STRING" id="1396821.SAMN05444515_11367"/>
<keyword evidence="6 11" id="KW-0133">Cell shape</keyword>
<name>A0A1H7P8N6_9GAMM</name>
<dbReference type="InterPro" id="IPR023346">
    <property type="entry name" value="Lysozyme-like_dom_sf"/>
</dbReference>
<dbReference type="GO" id="GO:0008360">
    <property type="term" value="P:regulation of cell shape"/>
    <property type="evidence" value="ECO:0007669"/>
    <property type="project" value="UniProtKB-KW"/>
</dbReference>
<dbReference type="InterPro" id="IPR001264">
    <property type="entry name" value="Glyco_trans_51"/>
</dbReference>